<accession>A0A0A7RM29</accession>
<gene>
    <name evidence="1" type="primary">U19</name>
</gene>
<evidence type="ECO:0000313" key="1">
    <source>
        <dbReference type="EMBL" id="AJA36231.1"/>
    </source>
</evidence>
<organism evidence="1 2">
    <name type="scientific">Human betaherpesvirus 6A</name>
    <dbReference type="NCBI Taxonomy" id="32603"/>
    <lineage>
        <taxon>Viruses</taxon>
        <taxon>Duplodnaviria</taxon>
        <taxon>Heunggongvirae</taxon>
        <taxon>Peploviricota</taxon>
        <taxon>Herviviricetes</taxon>
        <taxon>Herpesvirales</taxon>
        <taxon>Orthoherpesviridae</taxon>
        <taxon>Betaherpesvirinae</taxon>
        <taxon>Roseolovirus</taxon>
        <taxon>Roseolovirus humanbeta6a</taxon>
    </lineage>
</organism>
<sequence>MAFTGDELARMLQFKDKMISSAGFALKFEKVVQEAMASGIVLQHITCIKVRICDNSDILSDRQLRCLLINGLYPFEGRMSMFGVTEEWEGASAAPERQVVFLLSSTGQVLGYEDGVVFYLSPTFSDFWTTAMEFSCQNAILSNFIAQKSRDEYSDQFQKYFTRMRHTPIFLTGVLPRRFQKVESGDCVEEDARASMRPIQCDSFGVKDTFCRPTEELLQPSANKDVGGKVCMALSCQEDNSARHCTIYGLTKTRGIKIMFSRHTQTDRSEVMCNAATQTGDVVDNSSETLLLGENLVHQSILETEVKTTAKNTFDVSDPRIDSVYDTTVFGAMATDDVGSENVQGGASLAQEKPLKGYCIIATPSECKPNIHWLKSPENDVQESAAVLR</sequence>
<name>A0A0A7RM29_9BETA</name>
<proteinExistence type="predicted"/>
<reference evidence="1 2" key="3">
    <citation type="journal article" date="2015" name="Genome Announc.">
        <title>Complete Genome Sequence of the Human Herpesvirus 6A Strain AJ from Africa Resembles Strain GS from North America.</title>
        <authorList>
            <person name="Tweedy J."/>
            <person name="Spyrou M.A."/>
            <person name="Donaldson C.D."/>
            <person name="Depledge D."/>
            <person name="Breuer J."/>
            <person name="Gompels U.A."/>
        </authorList>
    </citation>
    <scope>NUCLEOTIDE SEQUENCE [LARGE SCALE GENOMIC DNA]</scope>
    <source>
        <strain evidence="1">AJ</strain>
    </source>
</reference>
<dbReference type="EMBL" id="KP257584">
    <property type="protein sequence ID" value="AJA36231.1"/>
    <property type="molecule type" value="Genomic_DNA"/>
</dbReference>
<reference evidence="1 2" key="2">
    <citation type="journal article" date="2002" name="J. Virol. Methods">
        <title>Characterisation of a human herpesvirus 6 variant A 'amplicon' and replication modulation by U94-Rep 'latency gene'.</title>
        <authorList>
            <person name="Turner S."/>
            <person name="DiLuca D."/>
            <person name="Gompels U."/>
        </authorList>
    </citation>
    <scope>NUCLEOTIDE SEQUENCE [LARGE SCALE GENOMIC DNA]</scope>
    <source>
        <strain evidence="1">AJ</strain>
    </source>
</reference>
<protein>
    <submittedName>
        <fullName evidence="1">U19 protein</fullName>
    </submittedName>
</protein>
<dbReference type="Proteomes" id="UP000142548">
    <property type="component" value="Genome"/>
</dbReference>
<evidence type="ECO:0000313" key="2">
    <source>
        <dbReference type="Proteomes" id="UP000142548"/>
    </source>
</evidence>
<reference evidence="1 2" key="1">
    <citation type="journal article" date="1993" name="J. Virol.">
        <title>Identification of a lytic-phase origin of DNA replication in human herpesvirus 6B strain Z29.</title>
        <authorList>
            <person name="Dewhurst S."/>
            <person name="Dollard S.C."/>
            <person name="Pellett P.E."/>
            <person name="Dambaugh T.R."/>
        </authorList>
    </citation>
    <scope>NUCLEOTIDE SEQUENCE [LARGE SCALE GENOMIC DNA]</scope>
    <source>
        <strain evidence="1">AJ</strain>
    </source>
</reference>